<dbReference type="PANTHER" id="PTHR31128">
    <property type="entry name" value="PROTEIN CBR-CLEC-135-RELATED"/>
    <property type="match status" value="1"/>
</dbReference>
<evidence type="ECO:0000256" key="1">
    <source>
        <dbReference type="SAM" id="MobiDB-lite"/>
    </source>
</evidence>
<dbReference type="AlphaFoldDB" id="A0A0B2W5G9"/>
<comment type="caution">
    <text evidence="2">The sequence shown here is derived from an EMBL/GenBank/DDBJ whole genome shotgun (WGS) entry which is preliminary data.</text>
</comment>
<feature type="region of interest" description="Disordered" evidence="1">
    <location>
        <begin position="66"/>
        <end position="85"/>
    </location>
</feature>
<dbReference type="EMBL" id="JPKZ01000157">
    <property type="protein sequence ID" value="KHN88924.1"/>
    <property type="molecule type" value="Genomic_DNA"/>
</dbReference>
<reference evidence="2 3" key="1">
    <citation type="submission" date="2014-11" db="EMBL/GenBank/DDBJ databases">
        <title>Genetic blueprint of the zoonotic pathogen Toxocara canis.</title>
        <authorList>
            <person name="Zhu X.-Q."/>
            <person name="Korhonen P.K."/>
            <person name="Cai H."/>
            <person name="Young N.D."/>
            <person name="Nejsum P."/>
            <person name="von Samson-Himmelstjerna G."/>
            <person name="Boag P.R."/>
            <person name="Tan P."/>
            <person name="Li Q."/>
            <person name="Min J."/>
            <person name="Yang Y."/>
            <person name="Wang X."/>
            <person name="Fang X."/>
            <person name="Hall R.S."/>
            <person name="Hofmann A."/>
            <person name="Sternberg P.W."/>
            <person name="Jex A.R."/>
            <person name="Gasser R.B."/>
        </authorList>
    </citation>
    <scope>NUCLEOTIDE SEQUENCE [LARGE SCALE GENOMIC DNA]</scope>
    <source>
        <strain evidence="2">PN_DK_2014</strain>
    </source>
</reference>
<organism evidence="2 3">
    <name type="scientific">Toxocara canis</name>
    <name type="common">Canine roundworm</name>
    <dbReference type="NCBI Taxonomy" id="6265"/>
    <lineage>
        <taxon>Eukaryota</taxon>
        <taxon>Metazoa</taxon>
        <taxon>Ecdysozoa</taxon>
        <taxon>Nematoda</taxon>
        <taxon>Chromadorea</taxon>
        <taxon>Rhabditida</taxon>
        <taxon>Spirurina</taxon>
        <taxon>Ascaridomorpha</taxon>
        <taxon>Ascaridoidea</taxon>
        <taxon>Toxocaridae</taxon>
        <taxon>Toxocara</taxon>
    </lineage>
</organism>
<name>A0A0B2W5G9_TOXCA</name>
<sequence length="264" mass="29691">MTCMIVKISPSIDSSTSGTTTHTSFEAVEKISPLLHISHEDLFDGETSSIYENDGRKCASVTLPTEDSSVEKNTSYTDDSTGEGVLMEPHWEKTGANEAIKRLHCESVSNSSFTYSIQLVRNYYIGATTPKRAEDYVHECTSFRIYHALQQTTEETLQKMELAAKESIPGALQLYVVYKTSNGTFCHYKIVDASPPNSLERMFTVDYGDSHAPRFISLYSLVRYYSLYASLHSDCDSDAIQADVFPCWIKDDRCDEISKRALPY</sequence>
<proteinExistence type="predicted"/>
<feature type="compositionally biased region" description="Polar residues" evidence="1">
    <location>
        <begin position="66"/>
        <end position="79"/>
    </location>
</feature>
<accession>A0A0B2W5G9</accession>
<keyword evidence="3" id="KW-1185">Reference proteome</keyword>
<dbReference type="OrthoDB" id="5836476at2759"/>
<gene>
    <name evidence="2" type="ORF">Tcan_05691</name>
</gene>
<dbReference type="PANTHER" id="PTHR31128:SF9">
    <property type="entry name" value="DUF3444 DOMAIN-CONTAINING PROTEIN-RELATED"/>
    <property type="match status" value="1"/>
</dbReference>
<dbReference type="Proteomes" id="UP000031036">
    <property type="component" value="Unassembled WGS sequence"/>
</dbReference>
<evidence type="ECO:0000313" key="2">
    <source>
        <dbReference type="EMBL" id="KHN88924.1"/>
    </source>
</evidence>
<protein>
    <submittedName>
        <fullName evidence="2">Uncharacterized protein</fullName>
    </submittedName>
</protein>
<evidence type="ECO:0000313" key="3">
    <source>
        <dbReference type="Proteomes" id="UP000031036"/>
    </source>
</evidence>